<dbReference type="PROSITE" id="PS50850">
    <property type="entry name" value="MFS"/>
    <property type="match status" value="1"/>
</dbReference>
<keyword evidence="8" id="KW-1185">Reference proteome</keyword>
<name>A0A412GE27_9BACT</name>
<keyword evidence="3 5" id="KW-1133">Transmembrane helix</keyword>
<sequence>MNTFRKVDEKMTNFRWVICGMLFFATTVNYLDRQVLSLTWKDFIAPEFHWTDSNYGDITAIFSIVYAIANLFAGRFIDWMGTKKGYLWSIFIWSAGACLHALCGWATEVTLGIHNATEMLSATGAVASTIAITSVYYFIAARIVLGAGEAGNFPAAIKVTAEYFPKKDRAFSTSIFNAGSTIGALIAPVSIPPLARYFQSIGVGNGWEMAFVVIGALGFVWMGLWMFLYKKPNANPHVNAAELAYIEQDNNEQEAKSSDSQTTNSDFDNQKISFLQCFKFPQTWAVFFGKFMTDGVWWFYLFWTPAYISDVYGFSSDTATAQMLIFVLYAITMLSIYGGKLPTIIINKTGKNPYVARMQAMFIFALFPLLALFAQPLGNYSYWYPIIIIGIAGAAHQSWSANIYSVVGDMFPKSTIATIIGIGGMAGGIGSFFINMGSGRLFDYAAETNMVFMGFEGKAAGYFIIFSICAVAYLIGWIIMKILVPKYKLVKV</sequence>
<feature type="transmembrane region" description="Helical" evidence="5">
    <location>
        <begin position="207"/>
        <end position="228"/>
    </location>
</feature>
<evidence type="ECO:0000313" key="8">
    <source>
        <dbReference type="Proteomes" id="UP000285864"/>
    </source>
</evidence>
<evidence type="ECO:0000256" key="2">
    <source>
        <dbReference type="ARBA" id="ARBA00022692"/>
    </source>
</evidence>
<feature type="transmembrane region" description="Helical" evidence="5">
    <location>
        <begin position="358"/>
        <end position="376"/>
    </location>
</feature>
<feature type="transmembrane region" description="Helical" evidence="5">
    <location>
        <begin position="85"/>
        <end position="107"/>
    </location>
</feature>
<dbReference type="GeneID" id="79860497"/>
<feature type="transmembrane region" description="Helical" evidence="5">
    <location>
        <begin position="416"/>
        <end position="434"/>
    </location>
</feature>
<feature type="transmembrane region" description="Helical" evidence="5">
    <location>
        <begin position="382"/>
        <end position="404"/>
    </location>
</feature>
<dbReference type="InterPro" id="IPR020846">
    <property type="entry name" value="MFS_dom"/>
</dbReference>
<feature type="transmembrane region" description="Helical" evidence="5">
    <location>
        <begin position="119"/>
        <end position="139"/>
    </location>
</feature>
<evidence type="ECO:0000256" key="5">
    <source>
        <dbReference type="SAM" id="Phobius"/>
    </source>
</evidence>
<proteinExistence type="predicted"/>
<feature type="transmembrane region" description="Helical" evidence="5">
    <location>
        <begin position="175"/>
        <end position="195"/>
    </location>
</feature>
<dbReference type="RefSeq" id="WP_007567004.1">
    <property type="nucleotide sequence ID" value="NZ_CABKNL010000037.1"/>
</dbReference>
<dbReference type="InterPro" id="IPR011701">
    <property type="entry name" value="MFS"/>
</dbReference>
<dbReference type="PANTHER" id="PTHR11662:SF285">
    <property type="entry name" value="HEXURONATE TRANSPORTER"/>
    <property type="match status" value="1"/>
</dbReference>
<gene>
    <name evidence="7" type="ORF">DWY20_11890</name>
</gene>
<dbReference type="InterPro" id="IPR050382">
    <property type="entry name" value="MFS_Na/Anion_cotransporter"/>
</dbReference>
<reference evidence="7 8" key="1">
    <citation type="submission" date="2018-08" db="EMBL/GenBank/DDBJ databases">
        <title>A genome reference for cultivated species of the human gut microbiota.</title>
        <authorList>
            <person name="Zou Y."/>
            <person name="Xue W."/>
            <person name="Luo G."/>
        </authorList>
    </citation>
    <scope>NUCLEOTIDE SEQUENCE [LARGE SCALE GENOMIC DNA]</scope>
    <source>
        <strain evidence="7 8">AF24-2</strain>
    </source>
</reference>
<dbReference type="AlphaFoldDB" id="A0A412GE27"/>
<dbReference type="GO" id="GO:0015134">
    <property type="term" value="F:hexuronate transmembrane transporter activity"/>
    <property type="evidence" value="ECO:0007669"/>
    <property type="project" value="TreeGrafter"/>
</dbReference>
<accession>A0A412GE27</accession>
<keyword evidence="4 5" id="KW-0472">Membrane</keyword>
<dbReference type="InterPro" id="IPR036259">
    <property type="entry name" value="MFS_trans_sf"/>
</dbReference>
<dbReference type="PANTHER" id="PTHR11662">
    <property type="entry name" value="SOLUTE CARRIER FAMILY 17"/>
    <property type="match status" value="1"/>
</dbReference>
<evidence type="ECO:0000256" key="3">
    <source>
        <dbReference type="ARBA" id="ARBA00022989"/>
    </source>
</evidence>
<evidence type="ECO:0000256" key="1">
    <source>
        <dbReference type="ARBA" id="ARBA00004141"/>
    </source>
</evidence>
<dbReference type="Gene3D" id="1.20.1250.20">
    <property type="entry name" value="MFS general substrate transporter like domains"/>
    <property type="match status" value="2"/>
</dbReference>
<feature type="transmembrane region" description="Helical" evidence="5">
    <location>
        <begin position="284"/>
        <end position="303"/>
    </location>
</feature>
<feature type="transmembrane region" description="Helical" evidence="5">
    <location>
        <begin position="323"/>
        <end position="346"/>
    </location>
</feature>
<keyword evidence="2 5" id="KW-0812">Transmembrane</keyword>
<evidence type="ECO:0000313" key="7">
    <source>
        <dbReference type="EMBL" id="RGR93017.1"/>
    </source>
</evidence>
<feature type="transmembrane region" description="Helical" evidence="5">
    <location>
        <begin position="459"/>
        <end position="484"/>
    </location>
</feature>
<feature type="transmembrane region" description="Helical" evidence="5">
    <location>
        <begin position="55"/>
        <end position="73"/>
    </location>
</feature>
<dbReference type="SUPFAM" id="SSF103473">
    <property type="entry name" value="MFS general substrate transporter"/>
    <property type="match status" value="1"/>
</dbReference>
<comment type="subcellular location">
    <subcellularLocation>
        <location evidence="1">Membrane</location>
        <topology evidence="1">Multi-pass membrane protein</topology>
    </subcellularLocation>
</comment>
<organism evidence="7 8">
    <name type="scientific">Phocaeicola coprocola</name>
    <dbReference type="NCBI Taxonomy" id="310298"/>
    <lineage>
        <taxon>Bacteria</taxon>
        <taxon>Pseudomonadati</taxon>
        <taxon>Bacteroidota</taxon>
        <taxon>Bacteroidia</taxon>
        <taxon>Bacteroidales</taxon>
        <taxon>Bacteroidaceae</taxon>
        <taxon>Phocaeicola</taxon>
    </lineage>
</organism>
<comment type="caution">
    <text evidence="7">The sequence shown here is derived from an EMBL/GenBank/DDBJ whole genome shotgun (WGS) entry which is preliminary data.</text>
</comment>
<dbReference type="Proteomes" id="UP000285864">
    <property type="component" value="Unassembled WGS sequence"/>
</dbReference>
<dbReference type="EMBL" id="QRUU01000059">
    <property type="protein sequence ID" value="RGR93017.1"/>
    <property type="molecule type" value="Genomic_DNA"/>
</dbReference>
<dbReference type="GO" id="GO:0016020">
    <property type="term" value="C:membrane"/>
    <property type="evidence" value="ECO:0007669"/>
    <property type="project" value="UniProtKB-SubCell"/>
</dbReference>
<dbReference type="Pfam" id="PF07690">
    <property type="entry name" value="MFS_1"/>
    <property type="match status" value="1"/>
</dbReference>
<feature type="domain" description="Major facilitator superfamily (MFS) profile" evidence="6">
    <location>
        <begin position="18"/>
        <end position="488"/>
    </location>
</feature>
<evidence type="ECO:0000259" key="6">
    <source>
        <dbReference type="PROSITE" id="PS50850"/>
    </source>
</evidence>
<feature type="transmembrane region" description="Helical" evidence="5">
    <location>
        <begin position="12"/>
        <end position="31"/>
    </location>
</feature>
<protein>
    <submittedName>
        <fullName evidence="7">MFS transporter</fullName>
    </submittedName>
</protein>
<evidence type="ECO:0000256" key="4">
    <source>
        <dbReference type="ARBA" id="ARBA00023136"/>
    </source>
</evidence>